<dbReference type="Pfam" id="PF08447">
    <property type="entry name" value="PAS_3"/>
    <property type="match status" value="1"/>
</dbReference>
<dbReference type="CDD" id="cd16936">
    <property type="entry name" value="HATPase_RsbW-like"/>
    <property type="match status" value="1"/>
</dbReference>
<evidence type="ECO:0000256" key="1">
    <source>
        <dbReference type="ARBA" id="ARBA00022801"/>
    </source>
</evidence>
<keyword evidence="1" id="KW-0378">Hydrolase</keyword>
<proteinExistence type="predicted"/>
<dbReference type="RefSeq" id="WP_205355236.1">
    <property type="nucleotide sequence ID" value="NZ_JADKYB010000001.1"/>
</dbReference>
<dbReference type="SUPFAM" id="SSF55781">
    <property type="entry name" value="GAF domain-like"/>
    <property type="match status" value="2"/>
</dbReference>
<dbReference type="Proteomes" id="UP000749040">
    <property type="component" value="Unassembled WGS sequence"/>
</dbReference>
<sequence>MPGDGGAAGTPPASAPAARERILAFAGALLVALYLLDKESGALVLAETRGGAAGRYGLPERYRVTGRSPAAEAVVTGRPLWLDAAGFAARRDKFPGTVRPPAGTAGASLGALPLRAGTDAPPRGCLVLVGDAVDGFAPEQRRFLQRYADEIAAGLPAAVAAGGEWPLLGPALRRLRTGGFSLVPSTGLIDADASLLDLFGIQRDEFDGKVESLLAPVVPDDLPGLEDVVDASATVAGCREVEFRVRLRTGEFRRLRLGCRALRDGGGRPEQLLGVVADASGPGSDDEGALRRLSDELDRAQTARDVGRIVVAALRGPLCADRLALGALEADRLVVTVLDPPRTAAWPDSWRAEWRSEWPDPPVRAIPELQAALRSGTARFWPAGAALEPALADVGPGGLAVLPLPAHGRIAGVCLIGWEQPHESGPQERSMLTTAAGLIGEALMRGLAYDAEQELAGMLQRTLLPRRLPALPGGEAVARYRPATHGLQVGGDWYDVIALSENHVVLVIGDVQGHSTAAATVMGQMRTAVRAYAVEGHPPDVTVSHANRLLIGMETDLFATCTYVDLDMEEGDALIVRAGHLPPLLRLPDGSTEEVTADGGPPLGVLADTDFPMTAVTLAPGTVIGLLTDGLVESASLRVEDGLRRVRDAFAAADPADIGQMADDVIGQRGPPADDVALLLLRYDGMKVRPVRARSVVWRLPDAVMHARRFTARTLRAWHLTDVSDAALLVISELVTNALIHTHGAVGIDLTLAGDRLRIAVSDSSARAPAKPVAVDWESTGGRGILLVEAVSGAWGSVPVSGGKQVWSEIVLPPREQEPEPEPPGGLPQESPHESQQESPEAPRGPGREPVAGGRQEETSE</sequence>
<dbReference type="Gene3D" id="3.30.565.10">
    <property type="entry name" value="Histidine kinase-like ATPase, C-terminal domain"/>
    <property type="match status" value="1"/>
</dbReference>
<feature type="region of interest" description="Disordered" evidence="2">
    <location>
        <begin position="812"/>
        <end position="861"/>
    </location>
</feature>
<dbReference type="CDD" id="cd00130">
    <property type="entry name" value="PAS"/>
    <property type="match status" value="1"/>
</dbReference>
<dbReference type="InterPro" id="IPR000014">
    <property type="entry name" value="PAS"/>
</dbReference>
<dbReference type="SUPFAM" id="SSF55785">
    <property type="entry name" value="PYP-like sensor domain (PAS domain)"/>
    <property type="match status" value="1"/>
</dbReference>
<dbReference type="SMART" id="SM00086">
    <property type="entry name" value="PAC"/>
    <property type="match status" value="1"/>
</dbReference>
<dbReference type="Gene3D" id="3.30.450.20">
    <property type="entry name" value="PAS domain"/>
    <property type="match status" value="1"/>
</dbReference>
<accession>A0ABS2TJ65</accession>
<dbReference type="Pfam" id="PF07228">
    <property type="entry name" value="SpoIIE"/>
    <property type="match status" value="1"/>
</dbReference>
<dbReference type="EMBL" id="JADKYB010000001">
    <property type="protein sequence ID" value="MBM9503388.1"/>
    <property type="molecule type" value="Genomic_DNA"/>
</dbReference>
<dbReference type="PANTHER" id="PTHR43156:SF2">
    <property type="entry name" value="STAGE II SPORULATION PROTEIN E"/>
    <property type="match status" value="1"/>
</dbReference>
<comment type="caution">
    <text evidence="4">The sequence shown here is derived from an EMBL/GenBank/DDBJ whole genome shotgun (WGS) entry which is preliminary data.</text>
</comment>
<feature type="domain" description="PPM-type phosphatase" evidence="3">
    <location>
        <begin position="471"/>
        <end position="683"/>
    </location>
</feature>
<evidence type="ECO:0000256" key="2">
    <source>
        <dbReference type="SAM" id="MobiDB-lite"/>
    </source>
</evidence>
<dbReference type="InterPro" id="IPR029016">
    <property type="entry name" value="GAF-like_dom_sf"/>
</dbReference>
<keyword evidence="5" id="KW-1185">Reference proteome</keyword>
<dbReference type="PANTHER" id="PTHR43156">
    <property type="entry name" value="STAGE II SPORULATION PROTEIN E-RELATED"/>
    <property type="match status" value="1"/>
</dbReference>
<dbReference type="Gene3D" id="3.30.450.40">
    <property type="match status" value="2"/>
</dbReference>
<dbReference type="InterPro" id="IPR003594">
    <property type="entry name" value="HATPase_dom"/>
</dbReference>
<dbReference type="SUPFAM" id="SSF81606">
    <property type="entry name" value="PP2C-like"/>
    <property type="match status" value="1"/>
</dbReference>
<dbReference type="InterPro" id="IPR035965">
    <property type="entry name" value="PAS-like_dom_sf"/>
</dbReference>
<evidence type="ECO:0000259" key="3">
    <source>
        <dbReference type="SMART" id="SM00331"/>
    </source>
</evidence>
<dbReference type="InterPro" id="IPR036890">
    <property type="entry name" value="HATPase_C_sf"/>
</dbReference>
<evidence type="ECO:0000313" key="4">
    <source>
        <dbReference type="EMBL" id="MBM9503388.1"/>
    </source>
</evidence>
<dbReference type="InterPro" id="IPR036457">
    <property type="entry name" value="PPM-type-like_dom_sf"/>
</dbReference>
<dbReference type="InterPro" id="IPR001610">
    <property type="entry name" value="PAC"/>
</dbReference>
<dbReference type="InterPro" id="IPR052016">
    <property type="entry name" value="Bact_Sigma-Reg"/>
</dbReference>
<dbReference type="Gene3D" id="3.60.40.10">
    <property type="entry name" value="PPM-type phosphatase domain"/>
    <property type="match status" value="1"/>
</dbReference>
<dbReference type="SUPFAM" id="SSF55874">
    <property type="entry name" value="ATPase domain of HSP90 chaperone/DNA topoisomerase II/histidine kinase"/>
    <property type="match status" value="1"/>
</dbReference>
<dbReference type="Pfam" id="PF13581">
    <property type="entry name" value="HATPase_c_2"/>
    <property type="match status" value="1"/>
</dbReference>
<dbReference type="SMART" id="SM00331">
    <property type="entry name" value="PP2C_SIG"/>
    <property type="match status" value="1"/>
</dbReference>
<gene>
    <name evidence="4" type="ORF">ITX44_02360</name>
</gene>
<reference evidence="4 5" key="1">
    <citation type="submission" date="2021-01" db="EMBL/GenBank/DDBJ databases">
        <title>Streptomyces acididurans sp. nov., isolated from a peat swamp forest soil.</title>
        <authorList>
            <person name="Chantavorakit T."/>
            <person name="Duangmal K."/>
        </authorList>
    </citation>
    <scope>NUCLEOTIDE SEQUENCE [LARGE SCALE GENOMIC DNA]</scope>
    <source>
        <strain evidence="4 5">KK5PA1</strain>
    </source>
</reference>
<name>A0ABS2TJ65_9ACTN</name>
<evidence type="ECO:0000313" key="5">
    <source>
        <dbReference type="Proteomes" id="UP000749040"/>
    </source>
</evidence>
<dbReference type="InterPro" id="IPR013655">
    <property type="entry name" value="PAS_fold_3"/>
</dbReference>
<organism evidence="4 5">
    <name type="scientific">Actinacidiphila acididurans</name>
    <dbReference type="NCBI Taxonomy" id="2784346"/>
    <lineage>
        <taxon>Bacteria</taxon>
        <taxon>Bacillati</taxon>
        <taxon>Actinomycetota</taxon>
        <taxon>Actinomycetes</taxon>
        <taxon>Kitasatosporales</taxon>
        <taxon>Streptomycetaceae</taxon>
        <taxon>Actinacidiphila</taxon>
    </lineage>
</organism>
<protein>
    <submittedName>
        <fullName evidence="4">SpoIIE family protein phosphatase</fullName>
    </submittedName>
</protein>
<dbReference type="InterPro" id="IPR001932">
    <property type="entry name" value="PPM-type_phosphatase-like_dom"/>
</dbReference>